<comment type="caution">
    <text evidence="1">The sequence shown here is derived from an EMBL/GenBank/DDBJ whole genome shotgun (WGS) entry which is preliminary data.</text>
</comment>
<proteinExistence type="predicted"/>
<accession>A0AAD4AEN1</accession>
<evidence type="ECO:0000313" key="2">
    <source>
        <dbReference type="Proteomes" id="UP000016487"/>
    </source>
</evidence>
<dbReference type="Proteomes" id="UP000016487">
    <property type="component" value="Unassembled WGS sequence"/>
</dbReference>
<dbReference type="EMBL" id="AHBZ03000027">
    <property type="protein sequence ID" value="KAF7764453.1"/>
    <property type="molecule type" value="Genomic_DNA"/>
</dbReference>
<sequence>MAYSTVLIHLKTASLSISLLFITQELAINDLKTTSYQIPCQKIKVSV</sequence>
<dbReference type="AlphaFoldDB" id="A0AAD4AEN1"/>
<reference evidence="1" key="1">
    <citation type="journal article" date="2012" name="J. Bacteriol.">
        <title>Genome sequences of type strains of seven species of the marine bacterium Pseudoalteromonas.</title>
        <authorList>
            <person name="Xie B.B."/>
            <person name="Shu Y.L."/>
            <person name="Qin Q.L."/>
            <person name="Rong J.C."/>
            <person name="Zhang X.Y."/>
            <person name="Chen X.L."/>
            <person name="Shi M."/>
            <person name="He H.L."/>
            <person name="Zhou B.C."/>
            <person name="Zhang Y.Z."/>
        </authorList>
    </citation>
    <scope>NUCLEOTIDE SEQUENCE</scope>
    <source>
        <strain evidence="1">DSM 8771</strain>
    </source>
</reference>
<gene>
    <name evidence="1" type="ORF">PCIT_b0457</name>
</gene>
<protein>
    <submittedName>
        <fullName evidence="1">Uncharacterized protein</fullName>
    </submittedName>
</protein>
<organism evidence="1 2">
    <name type="scientific">Pseudoalteromonas citrea</name>
    <dbReference type="NCBI Taxonomy" id="43655"/>
    <lineage>
        <taxon>Bacteria</taxon>
        <taxon>Pseudomonadati</taxon>
        <taxon>Pseudomonadota</taxon>
        <taxon>Gammaproteobacteria</taxon>
        <taxon>Alteromonadales</taxon>
        <taxon>Pseudoalteromonadaceae</taxon>
        <taxon>Pseudoalteromonas</taxon>
    </lineage>
</organism>
<reference evidence="1" key="2">
    <citation type="submission" date="2015-03" db="EMBL/GenBank/DDBJ databases">
        <title>Genome sequence of Pseudoalteromonas citrea.</title>
        <authorList>
            <person name="Xie B.-B."/>
            <person name="Rong J.-C."/>
            <person name="Qin Q.-L."/>
            <person name="Zhang Y.-Z."/>
        </authorList>
    </citation>
    <scope>NUCLEOTIDE SEQUENCE</scope>
    <source>
        <strain evidence="1">DSM 8771</strain>
    </source>
</reference>
<name>A0AAD4AEN1_9GAMM</name>
<evidence type="ECO:0000313" key="1">
    <source>
        <dbReference type="EMBL" id="KAF7764453.1"/>
    </source>
</evidence>